<comment type="caution">
    <text evidence="2">The sequence shown here is derived from an EMBL/GenBank/DDBJ whole genome shotgun (WGS) entry which is preliminary data.</text>
</comment>
<dbReference type="Proteomes" id="UP000292685">
    <property type="component" value="Unassembled WGS sequence"/>
</dbReference>
<name>A0A4Q8AHC4_9MICC</name>
<evidence type="ECO:0000313" key="2">
    <source>
        <dbReference type="EMBL" id="RZU63163.1"/>
    </source>
</evidence>
<feature type="region of interest" description="Disordered" evidence="1">
    <location>
        <begin position="1"/>
        <end position="21"/>
    </location>
</feature>
<protein>
    <submittedName>
        <fullName evidence="2">Putative nucleic acid-binding Zn ribbon protein</fullName>
    </submittedName>
</protein>
<dbReference type="AlphaFoldDB" id="A0A4Q8AHC4"/>
<dbReference type="PANTHER" id="PTHR36456">
    <property type="entry name" value="UPF0232 PROTEIN SCO3875"/>
    <property type="match status" value="1"/>
</dbReference>
<organism evidence="2 3">
    <name type="scientific">Zhihengliuella halotolerans</name>
    <dbReference type="NCBI Taxonomy" id="370736"/>
    <lineage>
        <taxon>Bacteria</taxon>
        <taxon>Bacillati</taxon>
        <taxon>Actinomycetota</taxon>
        <taxon>Actinomycetes</taxon>
        <taxon>Micrococcales</taxon>
        <taxon>Micrococcaceae</taxon>
        <taxon>Zhihengliuella</taxon>
    </lineage>
</organism>
<proteinExistence type="predicted"/>
<dbReference type="InterPro" id="IPR007922">
    <property type="entry name" value="DciA-like"/>
</dbReference>
<dbReference type="PANTHER" id="PTHR36456:SF1">
    <property type="entry name" value="UPF0232 PROTEIN SCO3875"/>
    <property type="match status" value="1"/>
</dbReference>
<evidence type="ECO:0000256" key="1">
    <source>
        <dbReference type="SAM" id="MobiDB-lite"/>
    </source>
</evidence>
<feature type="compositionally biased region" description="Basic and acidic residues" evidence="1">
    <location>
        <begin position="1"/>
        <end position="17"/>
    </location>
</feature>
<reference evidence="2 3" key="1">
    <citation type="submission" date="2019-02" db="EMBL/GenBank/DDBJ databases">
        <title>Sequencing the genomes of 1000 actinobacteria strains.</title>
        <authorList>
            <person name="Klenk H.-P."/>
        </authorList>
    </citation>
    <scope>NUCLEOTIDE SEQUENCE [LARGE SCALE GENOMIC DNA]</scope>
    <source>
        <strain evidence="2 3">DSM 17364</strain>
    </source>
</reference>
<keyword evidence="3" id="KW-1185">Reference proteome</keyword>
<accession>A0A4Q8AHC4</accession>
<evidence type="ECO:0000313" key="3">
    <source>
        <dbReference type="Proteomes" id="UP000292685"/>
    </source>
</evidence>
<dbReference type="RefSeq" id="WP_130451609.1">
    <property type="nucleotide sequence ID" value="NZ_SHLA01000001.1"/>
</dbReference>
<sequence>MNRDRDAATPGPRHESTPEPQFDAAHAMLNRMRLIAESRGEARIDAKRAAAIADRQAAARARRSKRTESAMYDNGRDPLGVGAVMDRLVRNRGWSSPVAVGSVLSEWNALVGPQIAAHCQPESFEAATVVVRCDSSSWATQLRLLSHNLLKTFDEKLGHGVITTIQVLGPQAPSWRRGRRTVEGRGPRDTYG</sequence>
<dbReference type="EMBL" id="SHLA01000001">
    <property type="protein sequence ID" value="RZU63163.1"/>
    <property type="molecule type" value="Genomic_DNA"/>
</dbReference>
<dbReference type="OrthoDB" id="5516926at2"/>
<dbReference type="Pfam" id="PF05258">
    <property type="entry name" value="DciA"/>
    <property type="match status" value="1"/>
</dbReference>
<gene>
    <name evidence="2" type="ORF">EV380_2772</name>
</gene>